<sequence length="453" mass="53452">MSNTNWIVVFKLNEFISCFNDKELIQLSMSCKKLRACLTPTIFKTYNFCSFIDTRNYKGYDIAEDDEDYERDEDEDDIIYIRNPYKQLTRKFIENKVQFNQDLKLYPCKPKLFSVCYLKDYSYLLYDISDAFSTLSGVILTKLYCKIETIQYLLDNLKYLSNFELSSNYIFQYSQNNTQIPINWPISLKKLKIGSNMVAYVEDKESSILTKRDAILDLHVQLLSLTPKYLPKLKHFDYVFSIQQDEIDGFSSFIELNPQLENLKIVGFSVHPQLFRTIKFIDKLTCLSLNFTVYKLSESDFTSLPDLSTVACLIIHLDYNSIEVHKLIDKFPNLKELTVEMYDEIFEELYVLSKNYPKIKTLNVKIHLKYFASKMIILPKLENLTSLEIILNRSNYFNHTDWNADSCPNLNVVKFSLDKSQAPFKLEKLFRKLDRGWKQVFSPYKISLYKINQ</sequence>
<reference evidence="1 2" key="1">
    <citation type="journal article" date="2015" name="Genome Biol. Evol.">
        <title>Phylogenomic analyses indicate that early fungi evolved digesting cell walls of algal ancestors of land plants.</title>
        <authorList>
            <person name="Chang Y."/>
            <person name="Wang S."/>
            <person name="Sekimoto S."/>
            <person name="Aerts A.L."/>
            <person name="Choi C."/>
            <person name="Clum A."/>
            <person name="LaButti K.M."/>
            <person name="Lindquist E.A."/>
            <person name="Yee Ngan C."/>
            <person name="Ohm R.A."/>
            <person name="Salamov A.A."/>
            <person name="Grigoriev I.V."/>
            <person name="Spatafora J.W."/>
            <person name="Berbee M.L."/>
        </authorList>
    </citation>
    <scope>NUCLEOTIDE SEQUENCE [LARGE SCALE GENOMIC DNA]</scope>
    <source>
        <strain evidence="1 2">NRRL 28638</strain>
    </source>
</reference>
<organism evidence="1 2">
    <name type="scientific">Conidiobolus coronatus (strain ATCC 28846 / CBS 209.66 / NRRL 28638)</name>
    <name type="common">Delacroixia coronata</name>
    <dbReference type="NCBI Taxonomy" id="796925"/>
    <lineage>
        <taxon>Eukaryota</taxon>
        <taxon>Fungi</taxon>
        <taxon>Fungi incertae sedis</taxon>
        <taxon>Zoopagomycota</taxon>
        <taxon>Entomophthoromycotina</taxon>
        <taxon>Entomophthoromycetes</taxon>
        <taxon>Entomophthorales</taxon>
        <taxon>Ancylistaceae</taxon>
        <taxon>Conidiobolus</taxon>
    </lineage>
</organism>
<keyword evidence="2" id="KW-1185">Reference proteome</keyword>
<protein>
    <recommendedName>
        <fullName evidence="3">F-box domain-containing protein</fullName>
    </recommendedName>
</protein>
<accession>A0A137NY74</accession>
<evidence type="ECO:0000313" key="2">
    <source>
        <dbReference type="Proteomes" id="UP000070444"/>
    </source>
</evidence>
<dbReference type="InterPro" id="IPR032675">
    <property type="entry name" value="LRR_dom_sf"/>
</dbReference>
<evidence type="ECO:0000313" key="1">
    <source>
        <dbReference type="EMBL" id="KXN67823.1"/>
    </source>
</evidence>
<evidence type="ECO:0008006" key="3">
    <source>
        <dbReference type="Google" id="ProtNLM"/>
    </source>
</evidence>
<dbReference type="EMBL" id="KQ964611">
    <property type="protein sequence ID" value="KXN67823.1"/>
    <property type="molecule type" value="Genomic_DNA"/>
</dbReference>
<dbReference type="SUPFAM" id="SSF52058">
    <property type="entry name" value="L domain-like"/>
    <property type="match status" value="1"/>
</dbReference>
<proteinExistence type="predicted"/>
<dbReference type="Proteomes" id="UP000070444">
    <property type="component" value="Unassembled WGS sequence"/>
</dbReference>
<name>A0A137NY74_CONC2</name>
<dbReference type="AlphaFoldDB" id="A0A137NY74"/>
<gene>
    <name evidence="1" type="ORF">CONCODRAFT_79990</name>
</gene>
<dbReference type="Gene3D" id="3.80.10.10">
    <property type="entry name" value="Ribonuclease Inhibitor"/>
    <property type="match status" value="1"/>
</dbReference>